<organism evidence="3 4">
    <name type="scientific">Linnemannia elongata AG-77</name>
    <dbReference type="NCBI Taxonomy" id="1314771"/>
    <lineage>
        <taxon>Eukaryota</taxon>
        <taxon>Fungi</taxon>
        <taxon>Fungi incertae sedis</taxon>
        <taxon>Mucoromycota</taxon>
        <taxon>Mortierellomycotina</taxon>
        <taxon>Mortierellomycetes</taxon>
        <taxon>Mortierellales</taxon>
        <taxon>Mortierellaceae</taxon>
        <taxon>Linnemannia</taxon>
    </lineage>
</organism>
<dbReference type="OrthoDB" id="2429230at2759"/>
<feature type="region of interest" description="Disordered" evidence="1">
    <location>
        <begin position="1"/>
        <end position="132"/>
    </location>
</feature>
<dbReference type="EMBL" id="KV442029">
    <property type="protein sequence ID" value="OAQ31503.1"/>
    <property type="molecule type" value="Genomic_DNA"/>
</dbReference>
<feature type="compositionally biased region" description="Low complexity" evidence="1">
    <location>
        <begin position="1"/>
        <end position="29"/>
    </location>
</feature>
<evidence type="ECO:0000313" key="4">
    <source>
        <dbReference type="Proteomes" id="UP000078512"/>
    </source>
</evidence>
<name>A0A197K2T7_9FUNG</name>
<feature type="compositionally biased region" description="Polar residues" evidence="1">
    <location>
        <begin position="121"/>
        <end position="132"/>
    </location>
</feature>
<dbReference type="Proteomes" id="UP000078512">
    <property type="component" value="Unassembled WGS sequence"/>
</dbReference>
<dbReference type="AlphaFoldDB" id="A0A197K2T7"/>
<feature type="compositionally biased region" description="Polar residues" evidence="1">
    <location>
        <begin position="67"/>
        <end position="88"/>
    </location>
</feature>
<reference evidence="3 4" key="1">
    <citation type="submission" date="2016-05" db="EMBL/GenBank/DDBJ databases">
        <title>Genome sequencing reveals origins of a unique bacterial endosymbiosis in the earliest lineages of terrestrial Fungi.</title>
        <authorList>
            <consortium name="DOE Joint Genome Institute"/>
            <person name="Uehling J."/>
            <person name="Gryganskyi A."/>
            <person name="Hameed K."/>
            <person name="Tschaplinski T."/>
            <person name="Misztal P."/>
            <person name="Wu S."/>
            <person name="Desiro A."/>
            <person name="Vande Pol N."/>
            <person name="Du Z.-Y."/>
            <person name="Zienkiewicz A."/>
            <person name="Zienkiewicz K."/>
            <person name="Morin E."/>
            <person name="Tisserant E."/>
            <person name="Splivallo R."/>
            <person name="Hainaut M."/>
            <person name="Henrissat B."/>
            <person name="Ohm R."/>
            <person name="Kuo A."/>
            <person name="Yan J."/>
            <person name="Lipzen A."/>
            <person name="Nolan M."/>
            <person name="Labutti K."/>
            <person name="Barry K."/>
            <person name="Goldstein A."/>
            <person name="Labbe J."/>
            <person name="Schadt C."/>
            <person name="Tuskan G."/>
            <person name="Grigoriev I."/>
            <person name="Martin F."/>
            <person name="Vilgalys R."/>
            <person name="Bonito G."/>
        </authorList>
    </citation>
    <scope>NUCLEOTIDE SEQUENCE [LARGE SCALE GENOMIC DNA]</scope>
    <source>
        <strain evidence="3 4">AG-77</strain>
    </source>
</reference>
<feature type="compositionally biased region" description="Pro residues" evidence="1">
    <location>
        <begin position="43"/>
        <end position="60"/>
    </location>
</feature>
<keyword evidence="2" id="KW-0812">Transmembrane</keyword>
<sequence length="433" mass="46289">MSLRFSAPAAPSFSYSAPAAPSFSYSVYPTTTEGTYRTVPESRPTPPVAPIPPNPNPQPALNPTATDSVTTETFQSPPAAKSTSNESPTTTTTTTDDGGTGVQHPSSPSVGQPTIGGVTLQPGSPTAFHNPSGISSTSTPAISGFVISAPMTGVVFTFAFLGALIIGLVAGFLIAKYTRLGGGGGGRSRRQERDALAEQVRLLIDTVGQYNSRNIDDNPQQPDRHDRSYFDEEKFAHASMPNQGERIPLCMNGRQSVASTINAAYGGGDAETERLHSRSIPDQNHYQDWDLANTPLMFRHTAVASPPTGPSITNRDIRPEPSGAGTLLNPRVVHLPPTQLQPDVEIYDPKGEWGSLADIEGGGGGNASRSSIADLNEFERRRPQIQMEGEGEESLFNIEHSCHNPHVTAIMDRVRKSRNTGEREVLSTLFLTS</sequence>
<feature type="compositionally biased region" description="Polar residues" evidence="1">
    <location>
        <begin position="103"/>
        <end position="112"/>
    </location>
</feature>
<feature type="transmembrane region" description="Helical" evidence="2">
    <location>
        <begin position="153"/>
        <end position="175"/>
    </location>
</feature>
<gene>
    <name evidence="3" type="ORF">K457DRAFT_17210</name>
</gene>
<accession>A0A197K2T7</accession>
<keyword evidence="4" id="KW-1185">Reference proteome</keyword>
<proteinExistence type="predicted"/>
<keyword evidence="2" id="KW-0472">Membrane</keyword>
<evidence type="ECO:0000256" key="1">
    <source>
        <dbReference type="SAM" id="MobiDB-lite"/>
    </source>
</evidence>
<keyword evidence="2" id="KW-1133">Transmembrane helix</keyword>
<evidence type="ECO:0000256" key="2">
    <source>
        <dbReference type="SAM" id="Phobius"/>
    </source>
</evidence>
<evidence type="ECO:0000313" key="3">
    <source>
        <dbReference type="EMBL" id="OAQ31503.1"/>
    </source>
</evidence>
<protein>
    <submittedName>
        <fullName evidence="3">Uncharacterized protein</fullName>
    </submittedName>
</protein>